<reference evidence="4" key="1">
    <citation type="journal article" date="2019" name="Int. J. Syst. Evol. Microbiol.">
        <title>The Global Catalogue of Microorganisms (GCM) 10K type strain sequencing project: providing services to taxonomists for standard genome sequencing and annotation.</title>
        <authorList>
            <consortium name="The Broad Institute Genomics Platform"/>
            <consortium name="The Broad Institute Genome Sequencing Center for Infectious Disease"/>
            <person name="Wu L."/>
            <person name="Ma J."/>
        </authorList>
    </citation>
    <scope>NUCLEOTIDE SEQUENCE [LARGE SCALE GENOMIC DNA]</scope>
    <source>
        <strain evidence="4">KCTC 52490</strain>
    </source>
</reference>
<dbReference type="InterPro" id="IPR000073">
    <property type="entry name" value="AB_hydrolase_1"/>
</dbReference>
<dbReference type="InterPro" id="IPR050266">
    <property type="entry name" value="AB_hydrolase_sf"/>
</dbReference>
<evidence type="ECO:0000256" key="1">
    <source>
        <dbReference type="SAM" id="SignalP"/>
    </source>
</evidence>
<evidence type="ECO:0000259" key="2">
    <source>
        <dbReference type="Pfam" id="PF00561"/>
    </source>
</evidence>
<dbReference type="Gene3D" id="3.40.50.1820">
    <property type="entry name" value="alpha/beta hydrolase"/>
    <property type="match status" value="1"/>
</dbReference>
<keyword evidence="1" id="KW-0732">Signal</keyword>
<dbReference type="PANTHER" id="PTHR43798">
    <property type="entry name" value="MONOACYLGLYCEROL LIPASE"/>
    <property type="match status" value="1"/>
</dbReference>
<sequence>MKYFLQIVFIGLSLVMSVNVNAQLLDTIVDARPYKLHFRIVKGKKPPILFESGGGQDASQWDSIATAVHQRLQATVITYDRAGFGRSSFDTAGYTILQEIKSLESALHQFGYSNTNLLLVGQSLGAFYNRVYAARHPAQVKGIILVDPRIPSYADMRFARTYFQGLNRKDYEAEYMSLYYLLARMERTSDYVRQVDLPASIPLLDIMAERGPFSEAKENERFKAGQRHLVKGHGNRRLVYVEGTSHNIPHDKPILLIEQIVSFYQQHL</sequence>
<dbReference type="SUPFAM" id="SSF53474">
    <property type="entry name" value="alpha/beta-Hydrolases"/>
    <property type="match status" value="1"/>
</dbReference>
<organism evidence="3 4">
    <name type="scientific">Spirosoma flavum</name>
    <dbReference type="NCBI Taxonomy" id="2048557"/>
    <lineage>
        <taxon>Bacteria</taxon>
        <taxon>Pseudomonadati</taxon>
        <taxon>Bacteroidota</taxon>
        <taxon>Cytophagia</taxon>
        <taxon>Cytophagales</taxon>
        <taxon>Cytophagaceae</taxon>
        <taxon>Spirosoma</taxon>
    </lineage>
</organism>
<proteinExistence type="predicted"/>
<keyword evidence="3" id="KW-0378">Hydrolase</keyword>
<dbReference type="GO" id="GO:0016787">
    <property type="term" value="F:hydrolase activity"/>
    <property type="evidence" value="ECO:0007669"/>
    <property type="project" value="UniProtKB-KW"/>
</dbReference>
<feature type="domain" description="AB hydrolase-1" evidence="2">
    <location>
        <begin position="46"/>
        <end position="173"/>
    </location>
</feature>
<evidence type="ECO:0000313" key="3">
    <source>
        <dbReference type="EMBL" id="MFD2937692.1"/>
    </source>
</evidence>
<dbReference type="Pfam" id="PF00561">
    <property type="entry name" value="Abhydrolase_1"/>
    <property type="match status" value="1"/>
</dbReference>
<gene>
    <name evidence="3" type="ORF">ACFS25_28240</name>
</gene>
<accession>A0ABW6ATA5</accession>
<feature type="chain" id="PRO_5047031061" evidence="1">
    <location>
        <begin position="23"/>
        <end position="268"/>
    </location>
</feature>
<protein>
    <submittedName>
        <fullName evidence="3">Alpha/beta fold hydrolase</fullName>
    </submittedName>
</protein>
<dbReference type="Proteomes" id="UP001597512">
    <property type="component" value="Unassembled WGS sequence"/>
</dbReference>
<feature type="signal peptide" evidence="1">
    <location>
        <begin position="1"/>
        <end position="22"/>
    </location>
</feature>
<dbReference type="InterPro" id="IPR029058">
    <property type="entry name" value="AB_hydrolase_fold"/>
</dbReference>
<evidence type="ECO:0000313" key="4">
    <source>
        <dbReference type="Proteomes" id="UP001597512"/>
    </source>
</evidence>
<name>A0ABW6ATA5_9BACT</name>
<dbReference type="EMBL" id="JBHUOM010000042">
    <property type="protein sequence ID" value="MFD2937692.1"/>
    <property type="molecule type" value="Genomic_DNA"/>
</dbReference>
<keyword evidence="4" id="KW-1185">Reference proteome</keyword>
<comment type="caution">
    <text evidence="3">The sequence shown here is derived from an EMBL/GenBank/DDBJ whole genome shotgun (WGS) entry which is preliminary data.</text>
</comment>
<dbReference type="RefSeq" id="WP_381508010.1">
    <property type="nucleotide sequence ID" value="NZ_JBHUOM010000042.1"/>
</dbReference>
<dbReference type="PANTHER" id="PTHR43798:SF33">
    <property type="entry name" value="HYDROLASE, PUTATIVE (AFU_ORTHOLOGUE AFUA_2G14860)-RELATED"/>
    <property type="match status" value="1"/>
</dbReference>